<keyword evidence="3" id="KW-1185">Reference proteome</keyword>
<proteinExistence type="predicted"/>
<dbReference type="InterPro" id="IPR036237">
    <property type="entry name" value="Xyl_isomerase-like_sf"/>
</dbReference>
<dbReference type="InterPro" id="IPR013022">
    <property type="entry name" value="Xyl_isomerase-like_TIM-brl"/>
</dbReference>
<dbReference type="KEGG" id="agv:OJF2_37210"/>
<dbReference type="PANTHER" id="PTHR12110:SF52">
    <property type="entry name" value="XYLOSE ISOMERASE"/>
    <property type="match status" value="1"/>
</dbReference>
<sequence length="270" mass="28865">MRLGIGSYTYGWAVGTAAGRPEGALTARDLLRRAIALGVRVLQLCDNLPESTWEADELAALGAEARRAGVEVQVGTRGSQPGHLRRFIAVARAVGSPILRLVIDAPGDEPDAAEVVRRLDAVSGDLERAGVVLALENHDRFRAAALAAIVRQVGRGCVGVCLDTVNSFGALEGPEAVVETLGPLAVNLHLKDFDVVRLPHLQGFLVEGRPLGGGRLDVPWLLGRLRAFGRDPDAILEQWTPPEGSPGRTIEKEAAWAEAGVRAARRWIHD</sequence>
<dbReference type="SUPFAM" id="SSF51658">
    <property type="entry name" value="Xylose isomerase-like"/>
    <property type="match status" value="1"/>
</dbReference>
<dbReference type="InterPro" id="IPR050312">
    <property type="entry name" value="IolE/XylAMocC-like"/>
</dbReference>
<accession>A0A5B9W3I6</accession>
<dbReference type="GO" id="GO:0016853">
    <property type="term" value="F:isomerase activity"/>
    <property type="evidence" value="ECO:0007669"/>
    <property type="project" value="UniProtKB-KW"/>
</dbReference>
<feature type="domain" description="Xylose isomerase-like TIM barrel" evidence="1">
    <location>
        <begin position="33"/>
        <end position="257"/>
    </location>
</feature>
<reference evidence="2 3" key="1">
    <citation type="submission" date="2019-08" db="EMBL/GenBank/DDBJ databases">
        <title>Deep-cultivation of Planctomycetes and their phenomic and genomic characterization uncovers novel biology.</title>
        <authorList>
            <person name="Wiegand S."/>
            <person name="Jogler M."/>
            <person name="Boedeker C."/>
            <person name="Pinto D."/>
            <person name="Vollmers J."/>
            <person name="Rivas-Marin E."/>
            <person name="Kohn T."/>
            <person name="Peeters S.H."/>
            <person name="Heuer A."/>
            <person name="Rast P."/>
            <person name="Oberbeckmann S."/>
            <person name="Bunk B."/>
            <person name="Jeske O."/>
            <person name="Meyerdierks A."/>
            <person name="Storesund J.E."/>
            <person name="Kallscheuer N."/>
            <person name="Luecker S."/>
            <person name="Lage O.M."/>
            <person name="Pohl T."/>
            <person name="Merkel B.J."/>
            <person name="Hornburger P."/>
            <person name="Mueller R.-W."/>
            <person name="Bruemmer F."/>
            <person name="Labrenz M."/>
            <person name="Spormann A.M."/>
            <person name="Op den Camp H."/>
            <person name="Overmann J."/>
            <person name="Amann R."/>
            <person name="Jetten M.S.M."/>
            <person name="Mascher T."/>
            <person name="Medema M.H."/>
            <person name="Devos D.P."/>
            <person name="Kaster A.-K."/>
            <person name="Ovreas L."/>
            <person name="Rohde M."/>
            <person name="Galperin M.Y."/>
            <person name="Jogler C."/>
        </authorList>
    </citation>
    <scope>NUCLEOTIDE SEQUENCE [LARGE SCALE GENOMIC DNA]</scope>
    <source>
        <strain evidence="2 3">OJF2</strain>
    </source>
</reference>
<dbReference type="EMBL" id="CP042997">
    <property type="protein sequence ID" value="QEH35176.1"/>
    <property type="molecule type" value="Genomic_DNA"/>
</dbReference>
<dbReference type="RefSeq" id="WP_148595004.1">
    <property type="nucleotide sequence ID" value="NZ_CP042997.1"/>
</dbReference>
<evidence type="ECO:0000313" key="3">
    <source>
        <dbReference type="Proteomes" id="UP000324233"/>
    </source>
</evidence>
<dbReference type="AlphaFoldDB" id="A0A5B9W3I6"/>
<gene>
    <name evidence="2" type="ORF">OJF2_37210</name>
</gene>
<dbReference type="PANTHER" id="PTHR12110">
    <property type="entry name" value="HYDROXYPYRUVATE ISOMERASE"/>
    <property type="match status" value="1"/>
</dbReference>
<dbReference type="OrthoDB" id="256906at2"/>
<dbReference type="Proteomes" id="UP000324233">
    <property type="component" value="Chromosome"/>
</dbReference>
<keyword evidence="2" id="KW-0413">Isomerase</keyword>
<dbReference type="Gene3D" id="3.20.20.150">
    <property type="entry name" value="Divalent-metal-dependent TIM barrel enzymes"/>
    <property type="match status" value="1"/>
</dbReference>
<protein>
    <submittedName>
        <fullName evidence="2">Xylose isomerase-like TIM barrel</fullName>
    </submittedName>
</protein>
<evidence type="ECO:0000313" key="2">
    <source>
        <dbReference type="EMBL" id="QEH35176.1"/>
    </source>
</evidence>
<name>A0A5B9W3I6_9BACT</name>
<evidence type="ECO:0000259" key="1">
    <source>
        <dbReference type="Pfam" id="PF01261"/>
    </source>
</evidence>
<organism evidence="2 3">
    <name type="scientific">Aquisphaera giovannonii</name>
    <dbReference type="NCBI Taxonomy" id="406548"/>
    <lineage>
        <taxon>Bacteria</taxon>
        <taxon>Pseudomonadati</taxon>
        <taxon>Planctomycetota</taxon>
        <taxon>Planctomycetia</taxon>
        <taxon>Isosphaerales</taxon>
        <taxon>Isosphaeraceae</taxon>
        <taxon>Aquisphaera</taxon>
    </lineage>
</organism>
<dbReference type="Pfam" id="PF01261">
    <property type="entry name" value="AP_endonuc_2"/>
    <property type="match status" value="1"/>
</dbReference>